<protein>
    <recommendedName>
        <fullName evidence="3">CopG family transcriptional regulator</fullName>
    </recommendedName>
</protein>
<sequence>MMIPVNSNLPQSSLLLQNTVELYLDFDEAQIIDNYCQQTGYTYDEVIQQLVQQFLDLQEST</sequence>
<reference evidence="1 2" key="1">
    <citation type="journal article" date="2020" name="ISME J.">
        <title>Comparative genomics reveals insights into cyanobacterial evolution and habitat adaptation.</title>
        <authorList>
            <person name="Chen M.Y."/>
            <person name="Teng W.K."/>
            <person name="Zhao L."/>
            <person name="Hu C.X."/>
            <person name="Zhou Y.K."/>
            <person name="Han B.P."/>
            <person name="Song L.R."/>
            <person name="Shu W.S."/>
        </authorList>
    </citation>
    <scope>NUCLEOTIDE SEQUENCE [LARGE SCALE GENOMIC DNA]</scope>
    <source>
        <strain evidence="1 2">FACHB-252</strain>
    </source>
</reference>
<organism evidence="1 2">
    <name type="scientific">Nostoc punctiforme FACHB-252</name>
    <dbReference type="NCBI Taxonomy" id="1357509"/>
    <lineage>
        <taxon>Bacteria</taxon>
        <taxon>Bacillati</taxon>
        <taxon>Cyanobacteriota</taxon>
        <taxon>Cyanophyceae</taxon>
        <taxon>Nostocales</taxon>
        <taxon>Nostocaceae</taxon>
        <taxon>Nostoc</taxon>
    </lineage>
</organism>
<proteinExistence type="predicted"/>
<dbReference type="EMBL" id="JACJTC010000054">
    <property type="protein sequence ID" value="MBD2616469.1"/>
    <property type="molecule type" value="Genomic_DNA"/>
</dbReference>
<evidence type="ECO:0000313" key="2">
    <source>
        <dbReference type="Proteomes" id="UP000606396"/>
    </source>
</evidence>
<evidence type="ECO:0000313" key="1">
    <source>
        <dbReference type="EMBL" id="MBD2616469.1"/>
    </source>
</evidence>
<evidence type="ECO:0008006" key="3">
    <source>
        <dbReference type="Google" id="ProtNLM"/>
    </source>
</evidence>
<gene>
    <name evidence="1" type="ORF">H6G94_35500</name>
</gene>
<accession>A0ABR8HMN7</accession>
<dbReference type="Proteomes" id="UP000606396">
    <property type="component" value="Unassembled WGS sequence"/>
</dbReference>
<comment type="caution">
    <text evidence="1">The sequence shown here is derived from an EMBL/GenBank/DDBJ whole genome shotgun (WGS) entry which is preliminary data.</text>
</comment>
<dbReference type="RefSeq" id="WP_190952897.1">
    <property type="nucleotide sequence ID" value="NZ_JACJTC010000054.1"/>
</dbReference>
<name>A0ABR8HMN7_NOSPU</name>
<keyword evidence="2" id="KW-1185">Reference proteome</keyword>